<sequence length="815" mass="84910">MRPVRTGRLELRRFTRSRLTRAALAGVVMLPLLYAGLYLWSFWDPQANLENIPVALVVEDRPARAGDRTIDAGRDLARELEEREVFAWRRVGARQAADGVGDGSFYLSLTIPADFSARLASPSGDGTPTPAELGVTVDTGRSYIMGTIADAVFAEVKEAAGRTAIKDYWDGVFVSFGELHDATATAAEGARELSDGNRTAHDSTARLGEGADGLSTGLGQARDGTRRLTVGLGDATTATGKLSSGAKTLDEGLGDADAAAAKLSSGAKTLDEGLGDAESGSRKLGRGLAALETGARRVAEGNARAYQQVHTQVAEINRVADEFVPVLEENGARLRTLAQAVEKGADLVAEGAGLTSRLGQEAGRARQQAERLLAMLADDPDADPALRAAAERLVQSTRQVESGTEGASAGDDGSALTRLRQDARRISEVAGRMAELAPDAGRMLDRARDKVNQLDEGLGALAEGSAEVHAGLGEATAANTRLTSGLAELGDGATRLSGGLTELDTGLTRLGDGATRLSGGLTELGGGIGRLGDGAARVENGVGRLHEGAGKLDAGLDRLGEGLGELADGSRELSEKLGEGAERIPDYGADERAGRTDMMSEPVTLASRVVNEVPNYGTGFAPFFVPLALWVGAMVIYMVLRPLNPRLLAGTAPAWRIAAAGWLPGLALGAAQVGVLLAVLRFSLGLQAAHWAAVIGLLLLATAAFLAIVQAVNALLGAPGRVAVLALLMLQLTSAAGTYPIETSPGFFQTISPWLPMSWVVSALRRLISGGDPAVAWQAGGVLVLFTALGLALSCYAVHKGRTWSMRRLHPELAM</sequence>
<dbReference type="EMBL" id="BOOH01000010">
    <property type="protein sequence ID" value="GIH74613.1"/>
    <property type="molecule type" value="Genomic_DNA"/>
</dbReference>
<evidence type="ECO:0000256" key="3">
    <source>
        <dbReference type="ARBA" id="ARBA00022989"/>
    </source>
</evidence>
<comment type="caution">
    <text evidence="8">The sequence shown here is derived from an EMBL/GenBank/DDBJ whole genome shotgun (WGS) entry which is preliminary data.</text>
</comment>
<accession>A0A8J3W3R7</accession>
<feature type="transmembrane region" description="Helical" evidence="6">
    <location>
        <begin position="775"/>
        <end position="798"/>
    </location>
</feature>
<dbReference type="InterPro" id="IPR017500">
    <property type="entry name" value="Phage_infect_YhgE_N"/>
</dbReference>
<evidence type="ECO:0000313" key="8">
    <source>
        <dbReference type="EMBL" id="GIH74613.1"/>
    </source>
</evidence>
<comment type="subcellular location">
    <subcellularLocation>
        <location evidence="1">Membrane</location>
        <topology evidence="1">Multi-pass membrane protein</topology>
    </subcellularLocation>
</comment>
<evidence type="ECO:0000313" key="9">
    <source>
        <dbReference type="Proteomes" id="UP000616724"/>
    </source>
</evidence>
<feature type="compositionally biased region" description="Basic and acidic residues" evidence="5">
    <location>
        <begin position="189"/>
        <end position="204"/>
    </location>
</feature>
<dbReference type="RefSeq" id="WP_203889339.1">
    <property type="nucleotide sequence ID" value="NZ_BOOH01000010.1"/>
</dbReference>
<name>A0A8J3W3R7_9ACTN</name>
<feature type="transmembrane region" description="Helical" evidence="6">
    <location>
        <begin position="661"/>
        <end position="682"/>
    </location>
</feature>
<evidence type="ECO:0000256" key="2">
    <source>
        <dbReference type="ARBA" id="ARBA00022692"/>
    </source>
</evidence>
<dbReference type="InterPro" id="IPR013525">
    <property type="entry name" value="ABC2_TM"/>
</dbReference>
<dbReference type="Proteomes" id="UP000616724">
    <property type="component" value="Unassembled WGS sequence"/>
</dbReference>
<dbReference type="InterPro" id="IPR051328">
    <property type="entry name" value="T7SS_ABC-Transporter"/>
</dbReference>
<dbReference type="PANTHER" id="PTHR43077">
    <property type="entry name" value="TRANSPORT PERMEASE YVFS-RELATED"/>
    <property type="match status" value="1"/>
</dbReference>
<dbReference type="GO" id="GO:0140359">
    <property type="term" value="F:ABC-type transporter activity"/>
    <property type="evidence" value="ECO:0007669"/>
    <property type="project" value="InterPro"/>
</dbReference>
<dbReference type="NCBIfam" id="TIGR03062">
    <property type="entry name" value="pip_yhgE_Cterm"/>
    <property type="match status" value="1"/>
</dbReference>
<evidence type="ECO:0000256" key="1">
    <source>
        <dbReference type="ARBA" id="ARBA00004141"/>
    </source>
</evidence>
<feature type="transmembrane region" description="Helical" evidence="6">
    <location>
        <begin position="21"/>
        <end position="43"/>
    </location>
</feature>
<evidence type="ECO:0000256" key="5">
    <source>
        <dbReference type="SAM" id="MobiDB-lite"/>
    </source>
</evidence>
<evidence type="ECO:0000256" key="4">
    <source>
        <dbReference type="ARBA" id="ARBA00023136"/>
    </source>
</evidence>
<evidence type="ECO:0000259" key="7">
    <source>
        <dbReference type="Pfam" id="PF12698"/>
    </source>
</evidence>
<dbReference type="Pfam" id="PF12698">
    <property type="entry name" value="ABC2_membrane_3"/>
    <property type="match status" value="1"/>
</dbReference>
<keyword evidence="3 6" id="KW-1133">Transmembrane helix</keyword>
<dbReference type="InterPro" id="IPR017501">
    <property type="entry name" value="Phage_infect_YhgE_C"/>
</dbReference>
<keyword evidence="4 6" id="KW-0472">Membrane</keyword>
<feature type="transmembrane region" description="Helical" evidence="6">
    <location>
        <begin position="688"/>
        <end position="709"/>
    </location>
</feature>
<dbReference type="GO" id="GO:0016020">
    <property type="term" value="C:membrane"/>
    <property type="evidence" value="ECO:0007669"/>
    <property type="project" value="UniProtKB-SubCell"/>
</dbReference>
<evidence type="ECO:0000256" key="6">
    <source>
        <dbReference type="SAM" id="Phobius"/>
    </source>
</evidence>
<dbReference type="NCBIfam" id="TIGR03061">
    <property type="entry name" value="pip_yhgE_Nterm"/>
    <property type="match status" value="1"/>
</dbReference>
<proteinExistence type="predicted"/>
<dbReference type="PANTHER" id="PTHR43077:SF5">
    <property type="entry name" value="PHAGE INFECTION PROTEIN"/>
    <property type="match status" value="1"/>
</dbReference>
<feature type="region of interest" description="Disordered" evidence="5">
    <location>
        <begin position="187"/>
        <end position="221"/>
    </location>
</feature>
<reference evidence="8 9" key="1">
    <citation type="submission" date="2021-01" db="EMBL/GenBank/DDBJ databases">
        <title>Whole genome shotgun sequence of Planobispora longispora NBRC 13918.</title>
        <authorList>
            <person name="Komaki H."/>
            <person name="Tamura T."/>
        </authorList>
    </citation>
    <scope>NUCLEOTIDE SEQUENCE [LARGE SCALE GENOMIC DNA]</scope>
    <source>
        <strain evidence="8 9">NBRC 13918</strain>
    </source>
</reference>
<feature type="region of interest" description="Disordered" evidence="5">
    <location>
        <begin position="395"/>
        <end position="415"/>
    </location>
</feature>
<feature type="domain" description="ABC-2 type transporter transmembrane" evidence="7">
    <location>
        <begin position="611"/>
        <end position="795"/>
    </location>
</feature>
<organism evidence="8 9">
    <name type="scientific">Planobispora longispora</name>
    <dbReference type="NCBI Taxonomy" id="28887"/>
    <lineage>
        <taxon>Bacteria</taxon>
        <taxon>Bacillati</taxon>
        <taxon>Actinomycetota</taxon>
        <taxon>Actinomycetes</taxon>
        <taxon>Streptosporangiales</taxon>
        <taxon>Streptosporangiaceae</taxon>
        <taxon>Planobispora</taxon>
    </lineage>
</organism>
<dbReference type="AlphaFoldDB" id="A0A8J3W3R7"/>
<keyword evidence="2 6" id="KW-0812">Transmembrane</keyword>
<feature type="transmembrane region" description="Helical" evidence="6">
    <location>
        <begin position="721"/>
        <end position="741"/>
    </location>
</feature>
<gene>
    <name evidence="8" type="ORF">Plo01_10420</name>
</gene>
<protein>
    <submittedName>
        <fullName evidence="8">Membrane protein</fullName>
    </submittedName>
</protein>
<dbReference type="SUPFAM" id="SSF58104">
    <property type="entry name" value="Methyl-accepting chemotaxis protein (MCP) signaling domain"/>
    <property type="match status" value="1"/>
</dbReference>
<keyword evidence="9" id="KW-1185">Reference proteome</keyword>
<feature type="transmembrane region" description="Helical" evidence="6">
    <location>
        <begin position="620"/>
        <end position="640"/>
    </location>
</feature>